<feature type="transmembrane region" description="Helical" evidence="7">
    <location>
        <begin position="6"/>
        <end position="24"/>
    </location>
</feature>
<dbReference type="GO" id="GO:0004190">
    <property type="term" value="F:aspartic-type endopeptidase activity"/>
    <property type="evidence" value="ECO:0007669"/>
    <property type="project" value="InterPro"/>
</dbReference>
<keyword evidence="5 7" id="KW-1133">Transmembrane helix</keyword>
<dbReference type="GO" id="GO:0006465">
    <property type="term" value="P:signal peptide processing"/>
    <property type="evidence" value="ECO:0007669"/>
    <property type="project" value="TreeGrafter"/>
</dbReference>
<dbReference type="InterPro" id="IPR000045">
    <property type="entry name" value="Prepilin_IV_endopep_pep"/>
</dbReference>
<dbReference type="PANTHER" id="PTHR30487:SF0">
    <property type="entry name" value="PREPILIN LEADER PEPTIDASE_N-METHYLTRANSFERASE-RELATED"/>
    <property type="match status" value="1"/>
</dbReference>
<gene>
    <name evidence="10" type="ORF">FYJ33_02310</name>
</gene>
<evidence type="ECO:0000256" key="6">
    <source>
        <dbReference type="ARBA" id="ARBA00023136"/>
    </source>
</evidence>
<name>A0A7X2MWG5_9CLOT</name>
<dbReference type="Gene3D" id="1.20.120.1220">
    <property type="match status" value="1"/>
</dbReference>
<evidence type="ECO:0000259" key="8">
    <source>
        <dbReference type="Pfam" id="PF01478"/>
    </source>
</evidence>
<dbReference type="PANTHER" id="PTHR30487">
    <property type="entry name" value="TYPE 4 PREPILIN-LIKE PROTEINS LEADER PEPTIDE-PROCESSING ENZYME"/>
    <property type="match status" value="1"/>
</dbReference>
<evidence type="ECO:0000256" key="5">
    <source>
        <dbReference type="ARBA" id="ARBA00022989"/>
    </source>
</evidence>
<comment type="subcellular location">
    <subcellularLocation>
        <location evidence="1">Cell membrane</location>
        <topology evidence="1">Multi-pass membrane protein</topology>
    </subcellularLocation>
</comment>
<evidence type="ECO:0000256" key="1">
    <source>
        <dbReference type="ARBA" id="ARBA00004651"/>
    </source>
</evidence>
<feature type="transmembrane region" description="Helical" evidence="7">
    <location>
        <begin position="178"/>
        <end position="211"/>
    </location>
</feature>
<sequence length="250" mass="27413">MDYLFVLIIGLVIGSFLNVCIYRIPAEQSIAFPPSHCSSCNHRLGVLDLVPVLSYLFLRGRCRYCHQKISIQYPLIEILNAVLYVALYYKFGFTMNLLKYAIFVSLLIVIGMIDGKTKYVYKSTTLTAMAAGVVFTVIEAAVFKEKIMTYVIGAAVGFLIILVIVVVTKGMGEGDIEIALICGLFLGLKLLAVGLFLAFVIGGTAAVILVVRRKKGCKDEMAFGPSLAIGTIISLLFGAEVISWYMSFFV</sequence>
<evidence type="ECO:0000256" key="7">
    <source>
        <dbReference type="SAM" id="Phobius"/>
    </source>
</evidence>
<feature type="domain" description="Prepilin peptidase A24 N-terminal" evidence="9">
    <location>
        <begin position="8"/>
        <end position="91"/>
    </location>
</feature>
<dbReference type="EMBL" id="VULX01000002">
    <property type="protein sequence ID" value="MSR90280.1"/>
    <property type="molecule type" value="Genomic_DNA"/>
</dbReference>
<feature type="domain" description="Prepilin type IV endopeptidase peptidase" evidence="8">
    <location>
        <begin position="102"/>
        <end position="206"/>
    </location>
</feature>
<keyword evidence="3" id="KW-1003">Cell membrane</keyword>
<keyword evidence="11" id="KW-1185">Reference proteome</keyword>
<organism evidence="10 11">
    <name type="scientific">Inconstantimicrobium porci</name>
    <dbReference type="NCBI Taxonomy" id="2652291"/>
    <lineage>
        <taxon>Bacteria</taxon>
        <taxon>Bacillati</taxon>
        <taxon>Bacillota</taxon>
        <taxon>Clostridia</taxon>
        <taxon>Eubacteriales</taxon>
        <taxon>Clostridiaceae</taxon>
        <taxon>Inconstantimicrobium</taxon>
    </lineage>
</organism>
<dbReference type="RefSeq" id="WP_154530167.1">
    <property type="nucleotide sequence ID" value="NZ_JAQXTV010000087.1"/>
</dbReference>
<dbReference type="InterPro" id="IPR050882">
    <property type="entry name" value="Prepilin_peptidase/N-MTase"/>
</dbReference>
<evidence type="ECO:0000259" key="9">
    <source>
        <dbReference type="Pfam" id="PF06750"/>
    </source>
</evidence>
<evidence type="ECO:0000256" key="4">
    <source>
        <dbReference type="ARBA" id="ARBA00022692"/>
    </source>
</evidence>
<feature type="transmembrane region" description="Helical" evidence="7">
    <location>
        <begin position="150"/>
        <end position="172"/>
    </location>
</feature>
<reference evidence="10 11" key="1">
    <citation type="submission" date="2019-08" db="EMBL/GenBank/DDBJ databases">
        <title>In-depth cultivation of the pig gut microbiome towards novel bacterial diversity and tailored functional studies.</title>
        <authorList>
            <person name="Wylensek D."/>
            <person name="Hitch T.C.A."/>
            <person name="Clavel T."/>
        </authorList>
    </citation>
    <scope>NUCLEOTIDE SEQUENCE [LARGE SCALE GENOMIC DNA]</scope>
    <source>
        <strain evidence="10 11">WCA-383-APC-5B</strain>
    </source>
</reference>
<dbReference type="GO" id="GO:0005886">
    <property type="term" value="C:plasma membrane"/>
    <property type="evidence" value="ECO:0007669"/>
    <property type="project" value="UniProtKB-SubCell"/>
</dbReference>
<keyword evidence="4 7" id="KW-0812">Transmembrane</keyword>
<evidence type="ECO:0000313" key="11">
    <source>
        <dbReference type="Proteomes" id="UP000460287"/>
    </source>
</evidence>
<evidence type="ECO:0000256" key="3">
    <source>
        <dbReference type="ARBA" id="ARBA00022475"/>
    </source>
</evidence>
<comment type="caution">
    <text evidence="10">The sequence shown here is derived from an EMBL/GenBank/DDBJ whole genome shotgun (WGS) entry which is preliminary data.</text>
</comment>
<dbReference type="Pfam" id="PF01478">
    <property type="entry name" value="Peptidase_A24"/>
    <property type="match status" value="1"/>
</dbReference>
<feature type="transmembrane region" description="Helical" evidence="7">
    <location>
        <begin position="119"/>
        <end position="138"/>
    </location>
</feature>
<dbReference type="AlphaFoldDB" id="A0A7X2MWG5"/>
<proteinExistence type="inferred from homology"/>
<evidence type="ECO:0000256" key="2">
    <source>
        <dbReference type="ARBA" id="ARBA00005801"/>
    </source>
</evidence>
<feature type="transmembrane region" description="Helical" evidence="7">
    <location>
        <begin position="223"/>
        <end position="246"/>
    </location>
</feature>
<dbReference type="Proteomes" id="UP000460287">
    <property type="component" value="Unassembled WGS sequence"/>
</dbReference>
<dbReference type="Pfam" id="PF06750">
    <property type="entry name" value="A24_N_bact"/>
    <property type="match status" value="1"/>
</dbReference>
<evidence type="ECO:0000313" key="10">
    <source>
        <dbReference type="EMBL" id="MSR90280.1"/>
    </source>
</evidence>
<protein>
    <submittedName>
        <fullName evidence="10">Prepilin peptidase</fullName>
    </submittedName>
</protein>
<dbReference type="InterPro" id="IPR010627">
    <property type="entry name" value="Prepilin_pept_A24_N"/>
</dbReference>
<keyword evidence="6 7" id="KW-0472">Membrane</keyword>
<feature type="transmembrane region" description="Helical" evidence="7">
    <location>
        <begin position="97"/>
        <end position="113"/>
    </location>
</feature>
<accession>A0A7X2MWG5</accession>
<comment type="similarity">
    <text evidence="2">Belongs to the peptidase A24 family.</text>
</comment>